<comment type="caution">
    <text evidence="2">The sequence shown here is derived from an EMBL/GenBank/DDBJ whole genome shotgun (WGS) entry which is preliminary data.</text>
</comment>
<reference evidence="2 3" key="1">
    <citation type="journal article" date="2023" name="Nucleic Acids Res.">
        <title>The hologenome of Daphnia magna reveals possible DNA methylation and microbiome-mediated evolution of the host genome.</title>
        <authorList>
            <person name="Chaturvedi A."/>
            <person name="Li X."/>
            <person name="Dhandapani V."/>
            <person name="Marshall H."/>
            <person name="Kissane S."/>
            <person name="Cuenca-Cambronero M."/>
            <person name="Asole G."/>
            <person name="Calvet F."/>
            <person name="Ruiz-Romero M."/>
            <person name="Marangio P."/>
            <person name="Guigo R."/>
            <person name="Rago D."/>
            <person name="Mirbahai L."/>
            <person name="Eastwood N."/>
            <person name="Colbourne J.K."/>
            <person name="Zhou J."/>
            <person name="Mallon E."/>
            <person name="Orsini L."/>
        </authorList>
    </citation>
    <scope>NUCLEOTIDE SEQUENCE [LARGE SCALE GENOMIC DNA]</scope>
    <source>
        <strain evidence="2">LRV0_1</strain>
    </source>
</reference>
<dbReference type="EMBL" id="JAOYFB010000037">
    <property type="protein sequence ID" value="KAK4024465.1"/>
    <property type="molecule type" value="Genomic_DNA"/>
</dbReference>
<evidence type="ECO:0000313" key="2">
    <source>
        <dbReference type="EMBL" id="KAK4024465.1"/>
    </source>
</evidence>
<proteinExistence type="predicted"/>
<evidence type="ECO:0000256" key="1">
    <source>
        <dbReference type="SAM" id="MobiDB-lite"/>
    </source>
</evidence>
<organism evidence="2 3">
    <name type="scientific">Daphnia magna</name>
    <dbReference type="NCBI Taxonomy" id="35525"/>
    <lineage>
        <taxon>Eukaryota</taxon>
        <taxon>Metazoa</taxon>
        <taxon>Ecdysozoa</taxon>
        <taxon>Arthropoda</taxon>
        <taxon>Crustacea</taxon>
        <taxon>Branchiopoda</taxon>
        <taxon>Diplostraca</taxon>
        <taxon>Cladocera</taxon>
        <taxon>Anomopoda</taxon>
        <taxon>Daphniidae</taxon>
        <taxon>Daphnia</taxon>
    </lineage>
</organism>
<feature type="compositionally biased region" description="Low complexity" evidence="1">
    <location>
        <begin position="144"/>
        <end position="153"/>
    </location>
</feature>
<sequence>MLSFPEYSIEKEEVNAIKTFWGLDSETLIGSFNDEAEYVDHELTGPENQKIHQPKANWYKDKDKGTQNKSGCGSLANVSLSISVSEAKTQEKRAFEHLEYVRHTTEFGGSKESDIEDKIKNLLKKAPGQISKARPQKKHMAQPDSGDSSSSIISLKVSRKTDWIETSGIMKDQ</sequence>
<evidence type="ECO:0000313" key="3">
    <source>
        <dbReference type="Proteomes" id="UP001234178"/>
    </source>
</evidence>
<keyword evidence="3" id="KW-1185">Reference proteome</keyword>
<name>A0ABR0AH56_9CRUS</name>
<accession>A0ABR0AH56</accession>
<protein>
    <submittedName>
        <fullName evidence="2">Uncharacterized protein</fullName>
    </submittedName>
</protein>
<gene>
    <name evidence="2" type="ORF">OUZ56_009888</name>
</gene>
<feature type="region of interest" description="Disordered" evidence="1">
    <location>
        <begin position="43"/>
        <end position="72"/>
    </location>
</feature>
<dbReference type="Proteomes" id="UP001234178">
    <property type="component" value="Unassembled WGS sequence"/>
</dbReference>
<feature type="region of interest" description="Disordered" evidence="1">
    <location>
        <begin position="126"/>
        <end position="153"/>
    </location>
</feature>